<dbReference type="Pfam" id="PF00496">
    <property type="entry name" value="SBP_bac_5"/>
    <property type="match status" value="1"/>
</dbReference>
<evidence type="ECO:0000256" key="2">
    <source>
        <dbReference type="SAM" id="SignalP"/>
    </source>
</evidence>
<evidence type="ECO:0000259" key="3">
    <source>
        <dbReference type="Pfam" id="PF00496"/>
    </source>
</evidence>
<dbReference type="Proteomes" id="UP000675554">
    <property type="component" value="Unassembled WGS sequence"/>
</dbReference>
<sequence length="589" mass="64681">MTTQRSSRRKQAAAAAVVVAALLSTAACGGNGGDGDGEGGPGYNKASAKLLNPSDKKGGTLKYIGTQDADSWDPQRGYYGFMWDFARYYTRTLITAKPAPGKESEELVPDLAKSNAKISDDKKTYTYELKDDIKWEDGKPITSKDIKYGIERIWAQDVISGGPVYLKDVLDPDGKYKGPYKDKAEDKLGLDAIETPDNKTIVFKLPKPNVDFEQMLAMPSGAPVRQDKDTKGKYGLKPFSAGPYKWQAYTPNKSMTLVRNPHWERSTDEVRKALPDKITLRLITNADEMDNRLINGDYDVDINGTGLSAAGRAKAIKDHRGNIDNPSTGYIRYAVFPQTVKPFDNIHCRKAVIYGADKKSLQTARGGPLAGGDIGTNMLPKTVPGSDPSYDPYGATKNDGKPNTEKAKEELKKCGKPDGFKTTIAVRNNKDVEVKSAESLQASLKKVGIEAELDQYDGAQTTGIIGNPDVVKKKNYGIIIMGWGPDFASGQGYMMPLVHSKYILPNGNNNYSELKDPEIDKMFSEAIAAETPEEAAGIYSEINKKVSEHAVYLPFVFEKNIKWRSSRLTNVYTTTNNNGFYDYASLGVK</sequence>
<evidence type="ECO:0000313" key="5">
    <source>
        <dbReference type="Proteomes" id="UP000675554"/>
    </source>
</evidence>
<dbReference type="Gene3D" id="3.10.105.10">
    <property type="entry name" value="Dipeptide-binding Protein, Domain 3"/>
    <property type="match status" value="1"/>
</dbReference>
<protein>
    <submittedName>
        <fullName evidence="4">ABC transporter substrate-binding protein</fullName>
    </submittedName>
</protein>
<name>A0A8T4ISN8_9ACTN</name>
<dbReference type="AlphaFoldDB" id="A0A8T4ISN8"/>
<feature type="chain" id="PRO_5039445436" evidence="2">
    <location>
        <begin position="30"/>
        <end position="589"/>
    </location>
</feature>
<feature type="signal peptide" evidence="2">
    <location>
        <begin position="1"/>
        <end position="29"/>
    </location>
</feature>
<dbReference type="PIRSF" id="PIRSF002741">
    <property type="entry name" value="MppA"/>
    <property type="match status" value="1"/>
</dbReference>
<dbReference type="SUPFAM" id="SSF53850">
    <property type="entry name" value="Periplasmic binding protein-like II"/>
    <property type="match status" value="1"/>
</dbReference>
<dbReference type="GO" id="GO:0042597">
    <property type="term" value="C:periplasmic space"/>
    <property type="evidence" value="ECO:0007669"/>
    <property type="project" value="UniProtKB-ARBA"/>
</dbReference>
<dbReference type="EMBL" id="JAGSMN010000138">
    <property type="protein sequence ID" value="MBR7672817.1"/>
    <property type="molecule type" value="Genomic_DNA"/>
</dbReference>
<dbReference type="InterPro" id="IPR030678">
    <property type="entry name" value="Peptide/Ni-bd"/>
</dbReference>
<dbReference type="PROSITE" id="PS51257">
    <property type="entry name" value="PROKAR_LIPOPROTEIN"/>
    <property type="match status" value="1"/>
</dbReference>
<dbReference type="CDD" id="cd08506">
    <property type="entry name" value="PBP2_clavulanate_OppA2"/>
    <property type="match status" value="1"/>
</dbReference>
<proteinExistence type="predicted"/>
<accession>A0A8T4ISN8</accession>
<feature type="compositionally biased region" description="Gly residues" evidence="1">
    <location>
        <begin position="30"/>
        <end position="42"/>
    </location>
</feature>
<dbReference type="InterPro" id="IPR039424">
    <property type="entry name" value="SBP_5"/>
</dbReference>
<dbReference type="Gene3D" id="3.40.190.10">
    <property type="entry name" value="Periplasmic binding protein-like II"/>
    <property type="match status" value="1"/>
</dbReference>
<dbReference type="GO" id="GO:0043190">
    <property type="term" value="C:ATP-binding cassette (ABC) transporter complex"/>
    <property type="evidence" value="ECO:0007669"/>
    <property type="project" value="InterPro"/>
</dbReference>
<dbReference type="PANTHER" id="PTHR30290">
    <property type="entry name" value="PERIPLASMIC BINDING COMPONENT OF ABC TRANSPORTER"/>
    <property type="match status" value="1"/>
</dbReference>
<gene>
    <name evidence="4" type="ORF">KDA82_07250</name>
</gene>
<reference evidence="4" key="1">
    <citation type="submission" date="2021-04" db="EMBL/GenBank/DDBJ databases">
        <title>Sequencing of actinobacteria type strains.</title>
        <authorList>
            <person name="Nguyen G.-S."/>
            <person name="Wentzel A."/>
        </authorList>
    </citation>
    <scope>NUCLEOTIDE SEQUENCE</scope>
    <source>
        <strain evidence="4">DSM 42095</strain>
    </source>
</reference>
<feature type="region of interest" description="Disordered" evidence="1">
    <location>
        <begin position="30"/>
        <end position="51"/>
    </location>
</feature>
<evidence type="ECO:0000313" key="4">
    <source>
        <dbReference type="EMBL" id="MBR7672817.1"/>
    </source>
</evidence>
<comment type="caution">
    <text evidence="4">The sequence shown here is derived from an EMBL/GenBank/DDBJ whole genome shotgun (WGS) entry which is preliminary data.</text>
</comment>
<keyword evidence="5" id="KW-1185">Reference proteome</keyword>
<dbReference type="GO" id="GO:1904680">
    <property type="term" value="F:peptide transmembrane transporter activity"/>
    <property type="evidence" value="ECO:0007669"/>
    <property type="project" value="TreeGrafter"/>
</dbReference>
<dbReference type="GO" id="GO:0015833">
    <property type="term" value="P:peptide transport"/>
    <property type="evidence" value="ECO:0007669"/>
    <property type="project" value="TreeGrafter"/>
</dbReference>
<keyword evidence="2" id="KW-0732">Signal</keyword>
<feature type="domain" description="Solute-binding protein family 5" evidence="3">
    <location>
        <begin position="106"/>
        <end position="501"/>
    </location>
</feature>
<dbReference type="InterPro" id="IPR000914">
    <property type="entry name" value="SBP_5_dom"/>
</dbReference>
<dbReference type="PANTHER" id="PTHR30290:SF83">
    <property type="entry name" value="ABC TRANSPORTER SUBSTRATE-BINDING PROTEIN"/>
    <property type="match status" value="1"/>
</dbReference>
<organism evidence="4 5">
    <name type="scientific">Streptomyces daliensis</name>
    <dbReference type="NCBI Taxonomy" id="299421"/>
    <lineage>
        <taxon>Bacteria</taxon>
        <taxon>Bacillati</taxon>
        <taxon>Actinomycetota</taxon>
        <taxon>Actinomycetes</taxon>
        <taxon>Kitasatosporales</taxon>
        <taxon>Streptomycetaceae</taxon>
        <taxon>Streptomyces</taxon>
    </lineage>
</organism>
<evidence type="ECO:0000256" key="1">
    <source>
        <dbReference type="SAM" id="MobiDB-lite"/>
    </source>
</evidence>